<dbReference type="EMBL" id="JH994041">
    <property type="protein sequence ID" value="ELQ74425.1"/>
    <property type="molecule type" value="Genomic_DNA"/>
</dbReference>
<feature type="compositionally biased region" description="Polar residues" evidence="1">
    <location>
        <begin position="94"/>
        <end position="113"/>
    </location>
</feature>
<evidence type="ECO:0000256" key="1">
    <source>
        <dbReference type="SAM" id="MobiDB-lite"/>
    </source>
</evidence>
<dbReference type="Proteomes" id="UP000011185">
    <property type="component" value="Unassembled WGS sequence"/>
</dbReference>
<accession>L7JSZ1</accession>
<protein>
    <submittedName>
        <fullName evidence="2">Uncharacterized protein</fullName>
    </submittedName>
</protein>
<feature type="region of interest" description="Disordered" evidence="1">
    <location>
        <begin position="314"/>
        <end position="362"/>
    </location>
</feature>
<reference evidence="2 3" key="1">
    <citation type="journal article" date="2012" name="PLoS Pathog.">
        <title>The genome of the obligate intracellular parasite Trachipleistophora hominis: new insights into microsporidian genome dynamics and reductive evolution.</title>
        <authorList>
            <person name="Heinz E."/>
            <person name="Williams T.A."/>
            <person name="Nakjang S."/>
            <person name="Noel C.J."/>
            <person name="Swan D.C."/>
            <person name="Goldberg A.V."/>
            <person name="Harris S.R."/>
            <person name="Weinmaier T."/>
            <person name="Markert S."/>
            <person name="Becher D."/>
            <person name="Bernhardt J."/>
            <person name="Dagan T."/>
            <person name="Hacker C."/>
            <person name="Lucocq J.M."/>
            <person name="Schweder T."/>
            <person name="Rattei T."/>
            <person name="Hall N."/>
            <person name="Hirt R.P."/>
            <person name="Embley T.M."/>
        </authorList>
    </citation>
    <scope>NUCLEOTIDE SEQUENCE [LARGE SCALE GENOMIC DNA]</scope>
</reference>
<feature type="region of interest" description="Disordered" evidence="1">
    <location>
        <begin position="27"/>
        <end position="142"/>
    </location>
</feature>
<name>L7JSZ1_TRAHO</name>
<evidence type="ECO:0000313" key="3">
    <source>
        <dbReference type="Proteomes" id="UP000011185"/>
    </source>
</evidence>
<dbReference type="InParanoid" id="L7JSZ1"/>
<dbReference type="VEuPathDB" id="MicrosporidiaDB:THOM_2659"/>
<organism evidence="2 3">
    <name type="scientific">Trachipleistophora hominis</name>
    <name type="common">Microsporidian parasite</name>
    <dbReference type="NCBI Taxonomy" id="72359"/>
    <lineage>
        <taxon>Eukaryota</taxon>
        <taxon>Fungi</taxon>
        <taxon>Fungi incertae sedis</taxon>
        <taxon>Microsporidia</taxon>
        <taxon>Pleistophoridae</taxon>
        <taxon>Trachipleistophora</taxon>
    </lineage>
</organism>
<gene>
    <name evidence="2" type="ORF">THOM_2659</name>
</gene>
<dbReference type="HOGENOM" id="CLU_765454_0_0_1"/>
<dbReference type="AlphaFoldDB" id="L7JSZ1"/>
<keyword evidence="3" id="KW-1185">Reference proteome</keyword>
<evidence type="ECO:0000313" key="2">
    <source>
        <dbReference type="EMBL" id="ELQ74425.1"/>
    </source>
</evidence>
<feature type="compositionally biased region" description="Polar residues" evidence="1">
    <location>
        <begin position="56"/>
        <end position="78"/>
    </location>
</feature>
<feature type="compositionally biased region" description="Acidic residues" evidence="1">
    <location>
        <begin position="324"/>
        <end position="362"/>
    </location>
</feature>
<sequence length="362" mass="40213">MPPPSTPGVMRAPHSSSTYCTASKLTSIYPNKTPHSNTIPRSMNEEAAQYYPGGSQYPSDPQANQYYPGGSQYSSDPLANQYYPGDSQYPPDPQANQYYSGDSQYPSDQQANQYYPGDSQYPPDPQASQYYPGDSQKSSDNRFLSSTEHYTWNTTMLSQVSCDVNQVTSSTSDQTLSDNPNATHSSFVAPLNTDVYLERAYGPNQVAQQQSTTVIIPEKQVCNVSSSNLPETMDVHSRLDEHMSAECAATNLDTAITSSENALSSAKGFSSDDTPQVIDQAYEQRLIKEFEDLMNQIDLNYESEAISYFGPNYKSYFDQKENTDEAGDEDEDNDDENDDDDDDGDDDDGDDDEEEDDDDDDI</sequence>
<feature type="compositionally biased region" description="Polar residues" evidence="1">
    <location>
        <begin position="27"/>
        <end position="41"/>
    </location>
</feature>
<proteinExistence type="predicted"/>